<sequence length="390" mass="42537">MLFHPTAENVELRASAGGSVAITANSTTVGPGFHVFVSELAMDLGEAFRVEWDWGNADSLDETGYLPLRNHGAMESEMRAWLRGLARVIRDRLAANAMAGAGDGSINMPVVSDGFDHGQLLTTPMGPRDGTWLARVADDPAVGGDIWPWRTAGLGAQYQIGWAVARMWTDVRWRPPATDEERGLISAVLDHLEEAHRIDPTEPAPVDEWAELAKYLDRQVPPGLSDIDRSLNVRIGYRRFPTRFVLPAAWWVTAPGSFARSLKETGATQLWDGDHAVHVTAYSYGAPAHPPEDPSEVLATVSNRWGTTEILSEQELGLGRVAQLIQNPDDAGIRHLQGAAATAGSLAILTVTYPSTTEPEWATSTWRSLRRTSPPHEGPPSRTEHRSPGQ</sequence>
<reference evidence="2 3" key="1">
    <citation type="submission" date="2020-10" db="EMBL/GenBank/DDBJ databases">
        <title>Ca. Dormibacterota MAGs.</title>
        <authorList>
            <person name="Montgomery K."/>
        </authorList>
    </citation>
    <scope>NUCLEOTIDE SEQUENCE [LARGE SCALE GENOMIC DNA]</scope>
    <source>
        <strain evidence="2">Mitchell_Peninsula_5</strain>
    </source>
</reference>
<evidence type="ECO:0000256" key="1">
    <source>
        <dbReference type="SAM" id="MobiDB-lite"/>
    </source>
</evidence>
<organism evidence="2 3">
    <name type="scientific">Candidatus Amunia macphersoniae</name>
    <dbReference type="NCBI Taxonomy" id="3127014"/>
    <lineage>
        <taxon>Bacteria</taxon>
        <taxon>Bacillati</taxon>
        <taxon>Candidatus Dormiibacterota</taxon>
        <taxon>Candidatus Dormibacteria</taxon>
        <taxon>Candidatus Aeolococcales</taxon>
        <taxon>Candidatus Aeolococcaceae</taxon>
        <taxon>Candidatus Amunia</taxon>
    </lineage>
</organism>
<dbReference type="EMBL" id="JAEKNN010000026">
    <property type="protein sequence ID" value="MBJ7608971.1"/>
    <property type="molecule type" value="Genomic_DNA"/>
</dbReference>
<protein>
    <submittedName>
        <fullName evidence="2">Uncharacterized protein</fullName>
    </submittedName>
</protein>
<gene>
    <name evidence="2" type="ORF">JF887_06015</name>
</gene>
<dbReference type="AlphaFoldDB" id="A0A934KHP2"/>
<name>A0A934KHP2_9BACT</name>
<dbReference type="Proteomes" id="UP000614410">
    <property type="component" value="Unassembled WGS sequence"/>
</dbReference>
<feature type="region of interest" description="Disordered" evidence="1">
    <location>
        <begin position="360"/>
        <end position="390"/>
    </location>
</feature>
<comment type="caution">
    <text evidence="2">The sequence shown here is derived from an EMBL/GenBank/DDBJ whole genome shotgun (WGS) entry which is preliminary data.</text>
</comment>
<accession>A0A934KHP2</accession>
<proteinExistence type="predicted"/>
<evidence type="ECO:0000313" key="2">
    <source>
        <dbReference type="EMBL" id="MBJ7608971.1"/>
    </source>
</evidence>
<evidence type="ECO:0000313" key="3">
    <source>
        <dbReference type="Proteomes" id="UP000614410"/>
    </source>
</evidence>